<dbReference type="SUPFAM" id="SSF48452">
    <property type="entry name" value="TPR-like"/>
    <property type="match status" value="1"/>
</dbReference>
<comment type="caution">
    <text evidence="3">The sequence shown here is derived from an EMBL/GenBank/DDBJ whole genome shotgun (WGS) entry which is preliminary data.</text>
</comment>
<evidence type="ECO:0000313" key="3">
    <source>
        <dbReference type="EMBL" id="OGM28891.1"/>
    </source>
</evidence>
<evidence type="ECO:0000313" key="4">
    <source>
        <dbReference type="Proteomes" id="UP000177263"/>
    </source>
</evidence>
<dbReference type="Proteomes" id="UP000177263">
    <property type="component" value="Unassembled WGS sequence"/>
</dbReference>
<dbReference type="Gene3D" id="3.90.70.10">
    <property type="entry name" value="Cysteine proteinases"/>
    <property type="match status" value="1"/>
</dbReference>
<evidence type="ECO:0000259" key="2">
    <source>
        <dbReference type="Pfam" id="PF13529"/>
    </source>
</evidence>
<accession>A0A1F7YNH1</accession>
<feature type="signal peptide" evidence="1">
    <location>
        <begin position="1"/>
        <end position="25"/>
    </location>
</feature>
<proteinExistence type="predicted"/>
<name>A0A1F7YNH1_9BACT</name>
<feature type="domain" description="Peptidase C39-like" evidence="2">
    <location>
        <begin position="31"/>
        <end position="183"/>
    </location>
</feature>
<gene>
    <name evidence="3" type="ORF">A2801_02935</name>
</gene>
<dbReference type="STRING" id="1802500.A2801_02935"/>
<evidence type="ECO:0000256" key="1">
    <source>
        <dbReference type="SAM" id="SignalP"/>
    </source>
</evidence>
<dbReference type="Gene3D" id="1.25.40.10">
    <property type="entry name" value="Tetratricopeptide repeat domain"/>
    <property type="match status" value="1"/>
</dbReference>
<organism evidence="3 4">
    <name type="scientific">Candidatus Woesebacteria bacterium RIFCSPHIGHO2_01_FULL_41_10</name>
    <dbReference type="NCBI Taxonomy" id="1802500"/>
    <lineage>
        <taxon>Bacteria</taxon>
        <taxon>Candidatus Woeseibacteriota</taxon>
    </lineage>
</organism>
<sequence>MKLSLTLLSTAALLAIIAYMSTRPARPPTNNFSYLSQSPQASIVTTPESTLTNLPEKKVLSGGIQVFQTFNNCGPAALSMALSHFGISRSQQELGMALRPYQVPGGNNDDKSVVLSELADKASEYGFITFHRPAGDIETLKGIIAQDMPVITRTLLDSSSDIGHYRVVKGYDDTNQQLLQDDSLQGANLWYSYNDFMDLWKAYNFEYLVLVPKEKLEIAKSILGKSFDETHAWEKAVVYASHKLAQNPDDTIAQFNLSVAYYHLGDFNKATLHFENVEAKLPFRTLWYQIEPVLAYYQIGDYNRVLSLTEDILNNHNRAFSELYHLRALIYEKQGNDEAATLERENILRYNIHYFENSPLNSS</sequence>
<keyword evidence="1" id="KW-0732">Signal</keyword>
<dbReference type="EMBL" id="MGGM01000023">
    <property type="protein sequence ID" value="OGM28891.1"/>
    <property type="molecule type" value="Genomic_DNA"/>
</dbReference>
<dbReference type="AlphaFoldDB" id="A0A1F7YNH1"/>
<protein>
    <recommendedName>
        <fullName evidence="2">Peptidase C39-like domain-containing protein</fullName>
    </recommendedName>
</protein>
<feature type="chain" id="PRO_5009533836" description="Peptidase C39-like domain-containing protein" evidence="1">
    <location>
        <begin position="26"/>
        <end position="363"/>
    </location>
</feature>
<dbReference type="Pfam" id="PF13529">
    <property type="entry name" value="Peptidase_C39_2"/>
    <property type="match status" value="1"/>
</dbReference>
<dbReference type="InterPro" id="IPR011990">
    <property type="entry name" value="TPR-like_helical_dom_sf"/>
</dbReference>
<reference evidence="3 4" key="1">
    <citation type="journal article" date="2016" name="Nat. Commun.">
        <title>Thousands of microbial genomes shed light on interconnected biogeochemical processes in an aquifer system.</title>
        <authorList>
            <person name="Anantharaman K."/>
            <person name="Brown C.T."/>
            <person name="Hug L.A."/>
            <person name="Sharon I."/>
            <person name="Castelle C.J."/>
            <person name="Probst A.J."/>
            <person name="Thomas B.C."/>
            <person name="Singh A."/>
            <person name="Wilkins M.J."/>
            <person name="Karaoz U."/>
            <person name="Brodie E.L."/>
            <person name="Williams K.H."/>
            <person name="Hubbard S.S."/>
            <person name="Banfield J.F."/>
        </authorList>
    </citation>
    <scope>NUCLEOTIDE SEQUENCE [LARGE SCALE GENOMIC DNA]</scope>
</reference>
<dbReference type="InterPro" id="IPR039564">
    <property type="entry name" value="Peptidase_C39-like"/>
</dbReference>